<dbReference type="AlphaFoldDB" id="A0A9P7ALU9"/>
<evidence type="ECO:0000256" key="1">
    <source>
        <dbReference type="SAM" id="MobiDB-lite"/>
    </source>
</evidence>
<keyword evidence="3" id="KW-1185">Reference proteome</keyword>
<feature type="region of interest" description="Disordered" evidence="1">
    <location>
        <begin position="1"/>
        <end position="26"/>
    </location>
</feature>
<reference evidence="2" key="1">
    <citation type="journal article" date="2020" name="New Phytol.">
        <title>Comparative genomics reveals dynamic genome evolution in host specialist ectomycorrhizal fungi.</title>
        <authorList>
            <person name="Lofgren L.A."/>
            <person name="Nguyen N.H."/>
            <person name="Vilgalys R."/>
            <person name="Ruytinx J."/>
            <person name="Liao H.L."/>
            <person name="Branco S."/>
            <person name="Kuo A."/>
            <person name="LaButti K."/>
            <person name="Lipzen A."/>
            <person name="Andreopoulos W."/>
            <person name="Pangilinan J."/>
            <person name="Riley R."/>
            <person name="Hundley H."/>
            <person name="Na H."/>
            <person name="Barry K."/>
            <person name="Grigoriev I.V."/>
            <person name="Stajich J.E."/>
            <person name="Kennedy P.G."/>
        </authorList>
    </citation>
    <scope>NUCLEOTIDE SEQUENCE</scope>
    <source>
        <strain evidence="2">S12</strain>
    </source>
</reference>
<comment type="caution">
    <text evidence="2">The sequence shown here is derived from an EMBL/GenBank/DDBJ whole genome shotgun (WGS) entry which is preliminary data.</text>
</comment>
<dbReference type="RefSeq" id="XP_041158018.1">
    <property type="nucleotide sequence ID" value="XM_041306969.1"/>
</dbReference>
<dbReference type="GeneID" id="64600733"/>
<name>A0A9P7ALU9_9AGAM</name>
<evidence type="ECO:0000313" key="3">
    <source>
        <dbReference type="Proteomes" id="UP000719766"/>
    </source>
</evidence>
<dbReference type="Proteomes" id="UP000719766">
    <property type="component" value="Unassembled WGS sequence"/>
</dbReference>
<organism evidence="2 3">
    <name type="scientific">Suillus plorans</name>
    <dbReference type="NCBI Taxonomy" id="116603"/>
    <lineage>
        <taxon>Eukaryota</taxon>
        <taxon>Fungi</taxon>
        <taxon>Dikarya</taxon>
        <taxon>Basidiomycota</taxon>
        <taxon>Agaricomycotina</taxon>
        <taxon>Agaricomycetes</taxon>
        <taxon>Agaricomycetidae</taxon>
        <taxon>Boletales</taxon>
        <taxon>Suillineae</taxon>
        <taxon>Suillaceae</taxon>
        <taxon>Suillus</taxon>
    </lineage>
</organism>
<evidence type="ECO:0000313" key="2">
    <source>
        <dbReference type="EMBL" id="KAG1791108.1"/>
    </source>
</evidence>
<sequence length="86" mass="9403">MSEDANEATAGSFEGDRKREAPMNDVEDERVFKLRKKTVAIGLGELQNPGLIPIKLRRNCSPLHRRLQDALPADAQTLDGMGGDAV</sequence>
<dbReference type="OrthoDB" id="191651at2759"/>
<accession>A0A9P7ALU9</accession>
<dbReference type="EMBL" id="JABBWE010000045">
    <property type="protein sequence ID" value="KAG1791108.1"/>
    <property type="molecule type" value="Genomic_DNA"/>
</dbReference>
<gene>
    <name evidence="2" type="ORF">HD556DRAFT_1445624</name>
</gene>
<proteinExistence type="predicted"/>
<protein>
    <submittedName>
        <fullName evidence="2">Uncharacterized protein</fullName>
    </submittedName>
</protein>